<proteinExistence type="predicted"/>
<keyword evidence="2" id="KW-0732">Signal</keyword>
<dbReference type="Proteomes" id="UP001642484">
    <property type="component" value="Unassembled WGS sequence"/>
</dbReference>
<keyword evidence="5" id="KW-1185">Reference proteome</keyword>
<dbReference type="PANTHER" id="PTHR37231">
    <property type="entry name" value="EXPRESSED PROTEIN"/>
    <property type="match status" value="1"/>
</dbReference>
<evidence type="ECO:0000313" key="3">
    <source>
        <dbReference type="EMBL" id="CAK9058924.1"/>
    </source>
</evidence>
<feature type="transmembrane region" description="Helical" evidence="1">
    <location>
        <begin position="121"/>
        <end position="143"/>
    </location>
</feature>
<keyword evidence="1" id="KW-1133">Transmembrane helix</keyword>
<dbReference type="PANTHER" id="PTHR37231:SF2">
    <property type="entry name" value="EXPRESSED PROTEIN"/>
    <property type="match status" value="1"/>
</dbReference>
<evidence type="ECO:0000313" key="5">
    <source>
        <dbReference type="Proteomes" id="UP001642484"/>
    </source>
</evidence>
<evidence type="ECO:0000256" key="1">
    <source>
        <dbReference type="SAM" id="Phobius"/>
    </source>
</evidence>
<evidence type="ECO:0000256" key="2">
    <source>
        <dbReference type="SAM" id="SignalP"/>
    </source>
</evidence>
<keyword evidence="1" id="KW-0472">Membrane</keyword>
<gene>
    <name evidence="3" type="ORF">CCMP2556_LOCUS29048</name>
    <name evidence="4" type="ORF">CCMP2556_LOCUS29122</name>
</gene>
<feature type="chain" id="PRO_5045029366" evidence="2">
    <location>
        <begin position="27"/>
        <end position="166"/>
    </location>
</feature>
<protein>
    <submittedName>
        <fullName evidence="3">Uncharacterized protein</fullName>
    </submittedName>
</protein>
<keyword evidence="1" id="KW-0812">Transmembrane</keyword>
<name>A0ABP0N7Q9_9DINO</name>
<feature type="transmembrane region" description="Helical" evidence="1">
    <location>
        <begin position="86"/>
        <end position="109"/>
    </location>
</feature>
<reference evidence="3 5" key="1">
    <citation type="submission" date="2024-02" db="EMBL/GenBank/DDBJ databases">
        <authorList>
            <person name="Chen Y."/>
            <person name="Shah S."/>
            <person name="Dougan E. K."/>
            <person name="Thang M."/>
            <person name="Chan C."/>
        </authorList>
    </citation>
    <scope>NUCLEOTIDE SEQUENCE [LARGE SCALE GENOMIC DNA]</scope>
</reference>
<comment type="caution">
    <text evidence="3">The sequence shown here is derived from an EMBL/GenBank/DDBJ whole genome shotgun (WGS) entry which is preliminary data.</text>
</comment>
<dbReference type="EMBL" id="CAXAMN010021385">
    <property type="protein sequence ID" value="CAK9059089.1"/>
    <property type="molecule type" value="Genomic_DNA"/>
</dbReference>
<accession>A0ABP0N7Q9</accession>
<evidence type="ECO:0000313" key="4">
    <source>
        <dbReference type="EMBL" id="CAK9059089.1"/>
    </source>
</evidence>
<feature type="signal peptide" evidence="2">
    <location>
        <begin position="1"/>
        <end position="26"/>
    </location>
</feature>
<sequence>MARSRSVLLVALVLAVAPCCFVGLRAQCSRAPSLRTRSVRVLQRAERVEREDGTALGAAGIGASLVMAWSEWTLKTTGCGLPAGPFGLLGATEGLSYLAVVGLVVYQLFRLATNDTKKQSSLVEVASFLALLVALAGLVVLYFQIQDYGFVPEAVPTEGGRCSNIG</sequence>
<organism evidence="3 5">
    <name type="scientific">Durusdinium trenchii</name>
    <dbReference type="NCBI Taxonomy" id="1381693"/>
    <lineage>
        <taxon>Eukaryota</taxon>
        <taxon>Sar</taxon>
        <taxon>Alveolata</taxon>
        <taxon>Dinophyceae</taxon>
        <taxon>Suessiales</taxon>
        <taxon>Symbiodiniaceae</taxon>
        <taxon>Durusdinium</taxon>
    </lineage>
</organism>
<dbReference type="EMBL" id="CAXAMN010021374">
    <property type="protein sequence ID" value="CAK9058924.1"/>
    <property type="molecule type" value="Genomic_DNA"/>
</dbReference>